<dbReference type="Proteomes" id="UP000694620">
    <property type="component" value="Chromosome 1"/>
</dbReference>
<dbReference type="AlphaFoldDB" id="A0A8C4RPR8"/>
<dbReference type="Pfam" id="PF10184">
    <property type="entry name" value="DUF2358"/>
    <property type="match status" value="1"/>
</dbReference>
<accession>A0A8C4RPR8</accession>
<reference evidence="1" key="2">
    <citation type="submission" date="2025-08" db="UniProtKB">
        <authorList>
            <consortium name="Ensembl"/>
        </authorList>
    </citation>
    <scope>IDENTIFICATION</scope>
</reference>
<dbReference type="GeneTree" id="ENSGT00390000008658"/>
<dbReference type="OrthoDB" id="44820at2759"/>
<dbReference type="InterPro" id="IPR018790">
    <property type="entry name" value="DUF2358"/>
</dbReference>
<dbReference type="RefSeq" id="XP_028663782.1">
    <property type="nucleotide sequence ID" value="XM_028807949.2"/>
</dbReference>
<dbReference type="CTD" id="112913565"/>
<dbReference type="PANTHER" id="PTHR31094">
    <property type="entry name" value="RIKEN CDNA 2310061I04 GENE"/>
    <property type="match status" value="1"/>
</dbReference>
<sequence>MALQVVTLRGWTGKLGGKGDTFNRGFSRQLLNYNKRKRGHFNYSWRQKKVLDDCCGCIPFIQNLNWFLTSSVCLRYQTTSQLGRQNIYQKYNNETLQTWMNLPQVQYCHQRLLKKEECIHSLSCIPDKAKGRFHKTLMEMQYPRLAHNSELLPLQAKNNIVGKSKQNECLISKNLNFTTIAIDYKMDGIRMDVRLFKKMPSKDTNKHYLDTCTLFNNEYFCGLCHPGFLYSHLQAHPHWESLIFESTQPLNCVDSTSKNEKNMDEQLAVMFDKLRIELPNYFLRSHDYSIYSQDVEFINGFLHMKTRGRVTYQVCLTLCRFLAWNYFADLHMEVLKLTQHQENWTIQARWRIRGLPFHVFLLRFYKKDKTELYRTYDAFSTFFLDSNGQICCHKLDKMMPVPPQSNKVKGMFASLLVLLGIQEHRPALNH</sequence>
<reference evidence="1" key="1">
    <citation type="submission" date="2021-06" db="EMBL/GenBank/DDBJ databases">
        <authorList>
            <consortium name="Wellcome Sanger Institute Data Sharing"/>
        </authorList>
    </citation>
    <scope>NUCLEOTIDE SEQUENCE [LARGE SCALE GENOMIC DNA]</scope>
</reference>
<evidence type="ECO:0000313" key="1">
    <source>
        <dbReference type="Ensembl" id="ENSECRP00000004907.1"/>
    </source>
</evidence>
<dbReference type="GeneID" id="114656353"/>
<reference evidence="1" key="3">
    <citation type="submission" date="2025-09" db="UniProtKB">
        <authorList>
            <consortium name="Ensembl"/>
        </authorList>
    </citation>
    <scope>IDENTIFICATION</scope>
</reference>
<organism evidence="1 2">
    <name type="scientific">Erpetoichthys calabaricus</name>
    <name type="common">Rope fish</name>
    <name type="synonym">Calamoichthys calabaricus</name>
    <dbReference type="NCBI Taxonomy" id="27687"/>
    <lineage>
        <taxon>Eukaryota</taxon>
        <taxon>Metazoa</taxon>
        <taxon>Chordata</taxon>
        <taxon>Craniata</taxon>
        <taxon>Vertebrata</taxon>
        <taxon>Euteleostomi</taxon>
        <taxon>Actinopterygii</taxon>
        <taxon>Polypteriformes</taxon>
        <taxon>Polypteridae</taxon>
        <taxon>Erpetoichthys</taxon>
    </lineage>
</organism>
<proteinExistence type="predicted"/>
<name>A0A8C4RPR8_ERPCA</name>
<dbReference type="Ensembl" id="ENSECRT00000004990.1">
    <property type="protein sequence ID" value="ENSECRP00000004907.1"/>
    <property type="gene ID" value="ENSECRG00000003326.1"/>
</dbReference>
<protein>
    <submittedName>
        <fullName evidence="1">Uncharacterized protein</fullName>
    </submittedName>
</protein>
<gene>
    <name evidence="1" type="primary">c1h6orf136</name>
</gene>
<evidence type="ECO:0000313" key="2">
    <source>
        <dbReference type="Proteomes" id="UP000694620"/>
    </source>
</evidence>
<keyword evidence="2" id="KW-1185">Reference proteome</keyword>
<dbReference type="PANTHER" id="PTHR31094:SF2">
    <property type="entry name" value="RIKEN CDNA 2310061I04 GENE"/>
    <property type="match status" value="1"/>
</dbReference>